<dbReference type="GO" id="GO:0008270">
    <property type="term" value="F:zinc ion binding"/>
    <property type="evidence" value="ECO:0007669"/>
    <property type="project" value="InterPro"/>
</dbReference>
<name>A0AAN3BDG3_LISMN</name>
<dbReference type="GO" id="GO:0003677">
    <property type="term" value="F:DNA binding"/>
    <property type="evidence" value="ECO:0007669"/>
    <property type="project" value="InterPro"/>
</dbReference>
<dbReference type="GO" id="GO:0006260">
    <property type="term" value="P:DNA replication"/>
    <property type="evidence" value="ECO:0007669"/>
    <property type="project" value="InterPro"/>
</dbReference>
<dbReference type="SUPFAM" id="SSF57783">
    <property type="entry name" value="Zinc beta-ribbon"/>
    <property type="match status" value="1"/>
</dbReference>
<evidence type="ECO:0000259" key="1">
    <source>
        <dbReference type="Pfam" id="PF13154"/>
    </source>
</evidence>
<dbReference type="InterPro" id="IPR025054">
    <property type="entry name" value="DUF3991"/>
</dbReference>
<dbReference type="EMBL" id="AAAREG010000004">
    <property type="protein sequence ID" value="EAE2354138.1"/>
    <property type="molecule type" value="Genomic_DNA"/>
</dbReference>
<dbReference type="Proteomes" id="UP000336166">
    <property type="component" value="Unassembled WGS sequence"/>
</dbReference>
<evidence type="ECO:0000313" key="2">
    <source>
        <dbReference type="EMBL" id="EAE2354138.1"/>
    </source>
</evidence>
<protein>
    <submittedName>
        <fullName evidence="2">DUF3991 domain-containing protein</fullName>
    </submittedName>
</protein>
<sequence length="522" mass="61343">MGNTFNELIQKAAQVSIISVCDDHGIPYKELRDEYRLKDHGVAIYKSDNRFHWFSKELNGNTIDFCTEYLNMGFKEALSYLTQQDFKIIQPKVKKKKPFHYYFKHDKNFDQVYNYLVYERKIDAEIVKVLHNKGYIQQDINKQCIFVWAKDGQPVGATIQGTIIDYQENGKRGTIKKIAYNSESNFGFNVSLGVPTKLYIFESTIDLLSYWTLNKDLKNCILASTEGTKEKAVYHFMNYMYLSKKQLPFNGVYIGSDNDAAGQKMLEKFIGKSFIYQKENEEHMDIVFYNNVPNDSQIPQKNIDSYQKICREVTQSYSDKRITDWRFMAAIHKAITNLSEKNILANNQKYDKYFGDAKANSKNAQIIDLEMECRKVNQVLQQSLFMGKLSMNRLFDQKNNFSGAIKIRNKIERTYDSYCLYYEPVTAPIISDWNDVLQGQSKEYTYFDGQETYARIKYNSGKLNIFKKSSSDKKEELFFEADSANEMDFLLKNYGFYALDKEDFHQYRQEEKQQKMQLERTI</sequence>
<dbReference type="Gene3D" id="3.40.1360.10">
    <property type="match status" value="1"/>
</dbReference>
<organism evidence="2 3">
    <name type="scientific">Listeria monocytogenes</name>
    <dbReference type="NCBI Taxonomy" id="1639"/>
    <lineage>
        <taxon>Bacteria</taxon>
        <taxon>Bacillati</taxon>
        <taxon>Bacillota</taxon>
        <taxon>Bacilli</taxon>
        <taxon>Bacillales</taxon>
        <taxon>Listeriaceae</taxon>
        <taxon>Listeria</taxon>
    </lineage>
</organism>
<dbReference type="SUPFAM" id="SSF56731">
    <property type="entry name" value="DNA primase core"/>
    <property type="match status" value="1"/>
</dbReference>
<reference evidence="2 3" key="1">
    <citation type="submission" date="2018-06" db="EMBL/GenBank/DDBJ databases">
        <authorList>
            <consortium name="PulseNet: The National Subtyping Network for Foodborne Disease Surveillance"/>
            <person name="Tarr C.L."/>
            <person name="Trees E."/>
            <person name="Katz L.S."/>
            <person name="Carleton-Romer H.A."/>
            <person name="Stroika S."/>
            <person name="Kucerova Z."/>
            <person name="Roache K.F."/>
            <person name="Sabol A.L."/>
            <person name="Besser J."/>
            <person name="Gerner-Smidt P."/>
        </authorList>
    </citation>
    <scope>NUCLEOTIDE SEQUENCE [LARGE SCALE GENOMIC DNA]</scope>
    <source>
        <strain evidence="2 3">PNUSAL000134</strain>
    </source>
</reference>
<dbReference type="Pfam" id="PF13154">
    <property type="entry name" value="DUF3991"/>
    <property type="match status" value="1"/>
</dbReference>
<evidence type="ECO:0000313" key="3">
    <source>
        <dbReference type="Proteomes" id="UP000336166"/>
    </source>
</evidence>
<dbReference type="AlphaFoldDB" id="A0AAN3BDG3"/>
<dbReference type="InterPro" id="IPR036977">
    <property type="entry name" value="DNA_primase_Znf_CHC2"/>
</dbReference>
<accession>A0AAN3BDG3</accession>
<dbReference type="Pfam" id="PF13155">
    <property type="entry name" value="Toprim_2"/>
    <property type="match status" value="1"/>
</dbReference>
<dbReference type="Gene3D" id="3.90.580.10">
    <property type="entry name" value="Zinc finger, CHC2-type domain"/>
    <property type="match status" value="1"/>
</dbReference>
<gene>
    <name evidence="2" type="ORF">Y261_07260</name>
</gene>
<comment type="caution">
    <text evidence="2">The sequence shown here is derived from an EMBL/GenBank/DDBJ whole genome shotgun (WGS) entry which is preliminary data.</text>
</comment>
<feature type="domain" description="DUF3991" evidence="1">
    <location>
        <begin position="114"/>
        <end position="185"/>
    </location>
</feature>
<proteinExistence type="predicted"/>